<name>A0A2N5GLK0_9BACI</name>
<dbReference type="Proteomes" id="UP000234951">
    <property type="component" value="Unassembled WGS sequence"/>
</dbReference>
<reference evidence="1 3" key="1">
    <citation type="submission" date="2017-11" db="EMBL/GenBank/DDBJ databases">
        <title>Comparitive Functional Genomics of Dry Heat Resistant strains isolated from the Viking Spacecraft.</title>
        <authorList>
            <person name="Seuylemezian A."/>
            <person name="Cooper K."/>
            <person name="Vaishampayan P."/>
        </authorList>
    </citation>
    <scope>NUCLEOTIDE SEQUENCE [LARGE SCALE GENOMIC DNA]</scope>
    <source>
        <strain evidence="1 3">M4.6</strain>
    </source>
</reference>
<protein>
    <submittedName>
        <fullName evidence="1">Group-specific protein</fullName>
    </submittedName>
</protein>
<dbReference type="Proteomes" id="UP000235114">
    <property type="component" value="Unassembled WGS sequence"/>
</dbReference>
<reference evidence="2 4" key="2">
    <citation type="submission" date="2017-12" db="EMBL/GenBank/DDBJ databases">
        <title>Comparative Functional Genomics of Dry Heat Resistant strains isolated from the Viking Spacecraft.</title>
        <authorList>
            <person name="Seuylemezian A."/>
            <person name="Cooper K."/>
            <person name="Vaishampayan P."/>
        </authorList>
    </citation>
    <scope>NUCLEOTIDE SEQUENCE [LARGE SCALE GENOMIC DNA]</scope>
    <source>
        <strain evidence="2 4">ATCC 29669</strain>
    </source>
</reference>
<dbReference type="OrthoDB" id="2353604at2"/>
<dbReference type="RefSeq" id="WP_101577604.1">
    <property type="nucleotide sequence ID" value="NZ_PGVA01000026.1"/>
</dbReference>
<comment type="caution">
    <text evidence="1">The sequence shown here is derived from an EMBL/GenBank/DDBJ whole genome shotgun (WGS) entry which is preliminary data.</text>
</comment>
<accession>A0A2N5GLK0</accession>
<proteinExistence type="predicted"/>
<dbReference type="EMBL" id="PGVA01000026">
    <property type="protein sequence ID" value="PLR82517.1"/>
    <property type="molecule type" value="Genomic_DNA"/>
</dbReference>
<evidence type="ECO:0000313" key="2">
    <source>
        <dbReference type="EMBL" id="PLR95688.1"/>
    </source>
</evidence>
<sequence length="77" mass="9218">MSECNVDHSHDDVKNKFASQSEYLPKEITELFSKFLAEEHTQDILNNVFHLLKKYDLADEQDKQERNRRLELILRNV</sequence>
<dbReference type="EMBL" id="PGVD01000037">
    <property type="protein sequence ID" value="PLR95688.1"/>
    <property type="molecule type" value="Genomic_DNA"/>
</dbReference>
<evidence type="ECO:0000313" key="1">
    <source>
        <dbReference type="EMBL" id="PLR82517.1"/>
    </source>
</evidence>
<gene>
    <name evidence="1" type="ORF">CU635_11990</name>
    <name evidence="2" type="ORF">CVD25_14325</name>
</gene>
<evidence type="ECO:0000313" key="3">
    <source>
        <dbReference type="Proteomes" id="UP000234951"/>
    </source>
</evidence>
<keyword evidence="4" id="KW-1185">Reference proteome</keyword>
<dbReference type="AlphaFoldDB" id="A0A2N5GLK0"/>
<evidence type="ECO:0000313" key="4">
    <source>
        <dbReference type="Proteomes" id="UP000235114"/>
    </source>
</evidence>
<organism evidence="1 3">
    <name type="scientific">Bacillus canaveralius</name>
    <dbReference type="NCBI Taxonomy" id="1403243"/>
    <lineage>
        <taxon>Bacteria</taxon>
        <taxon>Bacillati</taxon>
        <taxon>Bacillota</taxon>
        <taxon>Bacilli</taxon>
        <taxon>Bacillales</taxon>
        <taxon>Bacillaceae</taxon>
        <taxon>Bacillus</taxon>
    </lineage>
</organism>